<protein>
    <submittedName>
        <fullName evidence="2">Uncharacterized protein</fullName>
    </submittedName>
</protein>
<organism evidence="2 3">
    <name type="scientific">Rhizobium giardinii</name>
    <dbReference type="NCBI Taxonomy" id="56731"/>
    <lineage>
        <taxon>Bacteria</taxon>
        <taxon>Pseudomonadati</taxon>
        <taxon>Pseudomonadota</taxon>
        <taxon>Alphaproteobacteria</taxon>
        <taxon>Hyphomicrobiales</taxon>
        <taxon>Rhizobiaceae</taxon>
        <taxon>Rhizobium/Agrobacterium group</taxon>
        <taxon>Rhizobium</taxon>
    </lineage>
</organism>
<proteinExistence type="predicted"/>
<gene>
    <name evidence="2" type="ORF">GGD55_002699</name>
</gene>
<evidence type="ECO:0000313" key="3">
    <source>
        <dbReference type="Proteomes" id="UP000585507"/>
    </source>
</evidence>
<keyword evidence="3" id="KW-1185">Reference proteome</keyword>
<reference evidence="2 3" key="1">
    <citation type="submission" date="2020-08" db="EMBL/GenBank/DDBJ databases">
        <title>Genomic Encyclopedia of Type Strains, Phase IV (KMG-V): Genome sequencing to study the core and pangenomes of soil and plant-associated prokaryotes.</title>
        <authorList>
            <person name="Whitman W."/>
        </authorList>
    </citation>
    <scope>NUCLEOTIDE SEQUENCE [LARGE SCALE GENOMIC DNA]</scope>
    <source>
        <strain evidence="2 3">SEMIA 4084</strain>
    </source>
</reference>
<evidence type="ECO:0000313" key="2">
    <source>
        <dbReference type="EMBL" id="MBB5535995.1"/>
    </source>
</evidence>
<name>A0A7W8UDB5_9HYPH</name>
<dbReference type="Proteomes" id="UP000585507">
    <property type="component" value="Unassembled WGS sequence"/>
</dbReference>
<feature type="region of interest" description="Disordered" evidence="1">
    <location>
        <begin position="1"/>
        <end position="55"/>
    </location>
</feature>
<dbReference type="EMBL" id="JACHBK010000005">
    <property type="protein sequence ID" value="MBB5535995.1"/>
    <property type="molecule type" value="Genomic_DNA"/>
</dbReference>
<evidence type="ECO:0000256" key="1">
    <source>
        <dbReference type="SAM" id="MobiDB-lite"/>
    </source>
</evidence>
<feature type="compositionally biased region" description="Basic and acidic residues" evidence="1">
    <location>
        <begin position="42"/>
        <end position="51"/>
    </location>
</feature>
<accession>A0A7W8UDB5</accession>
<comment type="caution">
    <text evidence="2">The sequence shown here is derived from an EMBL/GenBank/DDBJ whole genome shotgun (WGS) entry which is preliminary data.</text>
</comment>
<sequence length="173" mass="18538">MRLKGDVSVQASAHGDNFPPESARTNRRNNGQAPSRRPIWTSRERKDEHGAGHATGGCGVLWNFEPIAHDTIREWIESPKRPVFKKARHCEHGSLSAAKSRRAWLSASLNECRRLGGSISGQSLVPGRGEAGCVIPIGRARAGDDRNLLRLAAARAALSAGMTATDAGASAIR</sequence>
<dbReference type="AlphaFoldDB" id="A0A7W8UDB5"/>